<reference evidence="1" key="1">
    <citation type="submission" date="2021-02" db="EMBL/GenBank/DDBJ databases">
        <authorList>
            <person name="Dougan E. K."/>
            <person name="Rhodes N."/>
            <person name="Thang M."/>
            <person name="Chan C."/>
        </authorList>
    </citation>
    <scope>NUCLEOTIDE SEQUENCE</scope>
</reference>
<accession>A0A812PWC4</accession>
<organism evidence="1 2">
    <name type="scientific">Symbiodinium natans</name>
    <dbReference type="NCBI Taxonomy" id="878477"/>
    <lineage>
        <taxon>Eukaryota</taxon>
        <taxon>Sar</taxon>
        <taxon>Alveolata</taxon>
        <taxon>Dinophyceae</taxon>
        <taxon>Suessiales</taxon>
        <taxon>Symbiodiniaceae</taxon>
        <taxon>Symbiodinium</taxon>
    </lineage>
</organism>
<evidence type="ECO:0000313" key="1">
    <source>
        <dbReference type="EMBL" id="CAE7350120.1"/>
    </source>
</evidence>
<dbReference type="Proteomes" id="UP000604046">
    <property type="component" value="Unassembled WGS sequence"/>
</dbReference>
<proteinExistence type="predicted"/>
<dbReference type="OrthoDB" id="406773at2759"/>
<keyword evidence="2" id="KW-1185">Reference proteome</keyword>
<protein>
    <submittedName>
        <fullName evidence="1">Uncharacterized protein</fullName>
    </submittedName>
</protein>
<dbReference type="EMBL" id="CAJNDS010002145">
    <property type="protein sequence ID" value="CAE7350120.1"/>
    <property type="molecule type" value="Genomic_DNA"/>
</dbReference>
<dbReference type="Gene3D" id="3.40.50.150">
    <property type="entry name" value="Vaccinia Virus protein VP39"/>
    <property type="match status" value="1"/>
</dbReference>
<comment type="caution">
    <text evidence="1">The sequence shown here is derived from an EMBL/GenBank/DDBJ whole genome shotgun (WGS) entry which is preliminary data.</text>
</comment>
<dbReference type="AlphaFoldDB" id="A0A812PWC4"/>
<name>A0A812PWC4_9DINO</name>
<dbReference type="InterPro" id="IPR029063">
    <property type="entry name" value="SAM-dependent_MTases_sf"/>
</dbReference>
<evidence type="ECO:0000313" key="2">
    <source>
        <dbReference type="Proteomes" id="UP000604046"/>
    </source>
</evidence>
<sequence length="381" mass="43006">MRRPPELEDIFRNAATPLVGDWLSAGSFAMLADQQLPCLKVLVVLDWVSQKLHESFQHTRDNFYVWKDILIAKGFQGQTSQEWFTSSNYYSLLNPIMDMHRICSHFTEFIQAVVMVHGERCLYPELRDAIGASMLWLVKLSQEVHKVQLAGIYHSRYALYEVSTDVLRHMLPPVDVLHYAAKFADAFSEVRIILDQLADKGNGARVVSLPAAGPSRTEDDGGAFSDMTFIADREKNERSDEVSSNVYSHTGTVDRRYCCHAFDGSPRAAYYTSGLVQTQRLDEPFDLGRRFDWLICLEVMEHIPASHEAVALANLRRHATKGLILSWSQEGGANHVNARNWASSREVVEAAGFKLDADSTRTLRTQVAWLHGSVNVFNVAE</sequence>
<gene>
    <name evidence="1" type="ORF">SNAT2548_LOCUS18414</name>
</gene>